<dbReference type="EMBL" id="PVTF01000020">
    <property type="protein sequence ID" value="PRY32741.1"/>
    <property type="molecule type" value="Genomic_DNA"/>
</dbReference>
<reference evidence="5 6" key="1">
    <citation type="submission" date="2018-03" db="EMBL/GenBank/DDBJ databases">
        <title>Genomic Encyclopedia of Archaeal and Bacterial Type Strains, Phase II (KMG-II): from individual species to whole genera.</title>
        <authorList>
            <person name="Goeker M."/>
        </authorList>
    </citation>
    <scope>NUCLEOTIDE SEQUENCE [LARGE SCALE GENOMIC DNA]</scope>
    <source>
        <strain evidence="5 6">DSM 44720</strain>
    </source>
</reference>
<evidence type="ECO:0000256" key="4">
    <source>
        <dbReference type="ARBA" id="ARBA00022833"/>
    </source>
</evidence>
<keyword evidence="3" id="KW-0479">Metal-binding</keyword>
<dbReference type="InterPro" id="IPR008567">
    <property type="entry name" value="BKACE"/>
</dbReference>
<dbReference type="InterPro" id="IPR013785">
    <property type="entry name" value="Aldolase_TIM"/>
</dbReference>
<evidence type="ECO:0000313" key="6">
    <source>
        <dbReference type="Proteomes" id="UP000239494"/>
    </source>
</evidence>
<evidence type="ECO:0000256" key="3">
    <source>
        <dbReference type="ARBA" id="ARBA00022723"/>
    </source>
</evidence>
<protein>
    <submittedName>
        <fullName evidence="5">3-keto-5-aminohexanoate cleavage enzyme</fullName>
    </submittedName>
</protein>
<gene>
    <name evidence="5" type="ORF">CLV43_120160</name>
</gene>
<evidence type="ECO:0000256" key="1">
    <source>
        <dbReference type="ARBA" id="ARBA00001947"/>
    </source>
</evidence>
<sequence>MVRGVDRAVRDLCQYFRMARPGSHGTLLTVAPRATGTVDEWVAAARNGERVGVAMAQVRVRGLDQAREVVAGLREQTGVVAQVAADADRLRLLDAAPDSLVCPLDEPWDALVELHGAMRERGVAPEYEVTAAGQLEVLRRLLDEHGPTAGGRVHVGLVLGAPGGLAGDAETLVEVLRLLPEGASFAAAGIGAATIPVMLAALAVGGHLRVGTADTTSYAEGQPVRDDVQLVARAAGLAKIAQRPPLPVAEVRELLGVRGPVRV</sequence>
<organism evidence="5 6">
    <name type="scientific">Umezawaea tangerina</name>
    <dbReference type="NCBI Taxonomy" id="84725"/>
    <lineage>
        <taxon>Bacteria</taxon>
        <taxon>Bacillati</taxon>
        <taxon>Actinomycetota</taxon>
        <taxon>Actinomycetes</taxon>
        <taxon>Pseudonocardiales</taxon>
        <taxon>Pseudonocardiaceae</taxon>
        <taxon>Umezawaea</taxon>
    </lineage>
</organism>
<dbReference type="Pfam" id="PF05853">
    <property type="entry name" value="BKACE"/>
    <property type="match status" value="1"/>
</dbReference>
<dbReference type="PANTHER" id="PTHR37418:SF2">
    <property type="entry name" value="3-KETO-5-AMINOHEXANOATE CLEAVAGE ENZYME"/>
    <property type="match status" value="1"/>
</dbReference>
<keyword evidence="2" id="KW-0808">Transferase</keyword>
<evidence type="ECO:0000313" key="5">
    <source>
        <dbReference type="EMBL" id="PRY32741.1"/>
    </source>
</evidence>
<accession>A0A2T0SH47</accession>
<dbReference type="GO" id="GO:0043720">
    <property type="term" value="F:3-keto-5-aminohexanoate cleavage activity"/>
    <property type="evidence" value="ECO:0007669"/>
    <property type="project" value="InterPro"/>
</dbReference>
<name>A0A2T0SH47_9PSEU</name>
<proteinExistence type="predicted"/>
<dbReference type="Proteomes" id="UP000239494">
    <property type="component" value="Unassembled WGS sequence"/>
</dbReference>
<dbReference type="PANTHER" id="PTHR37418">
    <property type="entry name" value="3-KETO-5-AMINOHEXANOATE CLEAVAGE ENZYME-RELATED"/>
    <property type="match status" value="1"/>
</dbReference>
<dbReference type="GO" id="GO:0046872">
    <property type="term" value="F:metal ion binding"/>
    <property type="evidence" value="ECO:0007669"/>
    <property type="project" value="UniProtKB-KW"/>
</dbReference>
<dbReference type="AlphaFoldDB" id="A0A2T0SH47"/>
<comment type="cofactor">
    <cofactor evidence="1">
        <name>Zn(2+)</name>
        <dbReference type="ChEBI" id="CHEBI:29105"/>
    </cofactor>
</comment>
<keyword evidence="6" id="KW-1185">Reference proteome</keyword>
<evidence type="ECO:0000256" key="2">
    <source>
        <dbReference type="ARBA" id="ARBA00022679"/>
    </source>
</evidence>
<dbReference type="Gene3D" id="3.20.20.70">
    <property type="entry name" value="Aldolase class I"/>
    <property type="match status" value="1"/>
</dbReference>
<keyword evidence="4" id="KW-0862">Zinc</keyword>
<comment type="caution">
    <text evidence="5">The sequence shown here is derived from an EMBL/GenBank/DDBJ whole genome shotgun (WGS) entry which is preliminary data.</text>
</comment>